<dbReference type="FunFam" id="3.20.10.10:FF:000004">
    <property type="entry name" value="Branched-chain-amino-acid aminotransferase"/>
    <property type="match status" value="1"/>
</dbReference>
<comment type="catalytic activity">
    <reaction evidence="11">
        <text>L-leucine + 2-oxoglutarate = 4-methyl-2-oxopentanoate + L-glutamate</text>
        <dbReference type="Rhea" id="RHEA:18321"/>
        <dbReference type="ChEBI" id="CHEBI:16810"/>
        <dbReference type="ChEBI" id="CHEBI:17865"/>
        <dbReference type="ChEBI" id="CHEBI:29985"/>
        <dbReference type="ChEBI" id="CHEBI:57427"/>
        <dbReference type="EC" id="2.6.1.42"/>
    </reaction>
</comment>
<dbReference type="CDD" id="cd01557">
    <property type="entry name" value="BCAT_beta_family"/>
    <property type="match status" value="1"/>
</dbReference>
<dbReference type="InterPro" id="IPR001544">
    <property type="entry name" value="Aminotrans_IV"/>
</dbReference>
<feature type="signal peptide" evidence="12">
    <location>
        <begin position="1"/>
        <end position="21"/>
    </location>
</feature>
<keyword evidence="4 11" id="KW-0028">Amino-acid biosynthesis</keyword>
<dbReference type="EC" id="2.6.1.42" evidence="11"/>
<dbReference type="Gene3D" id="3.20.10.10">
    <property type="entry name" value="D-amino Acid Aminotransferase, subunit A, domain 2"/>
    <property type="match status" value="1"/>
</dbReference>
<dbReference type="GO" id="GO:0005739">
    <property type="term" value="C:mitochondrion"/>
    <property type="evidence" value="ECO:0007669"/>
    <property type="project" value="TreeGrafter"/>
</dbReference>
<evidence type="ECO:0000256" key="2">
    <source>
        <dbReference type="ARBA" id="ARBA00009320"/>
    </source>
</evidence>
<comment type="cofactor">
    <cofactor evidence="1 10">
        <name>pyridoxal 5'-phosphate</name>
        <dbReference type="ChEBI" id="CHEBI:597326"/>
    </cofactor>
</comment>
<evidence type="ECO:0000256" key="6">
    <source>
        <dbReference type="ARBA" id="ARBA00022898"/>
    </source>
</evidence>
<dbReference type="InterPro" id="IPR036038">
    <property type="entry name" value="Aminotransferase-like"/>
</dbReference>
<keyword evidence="3 11" id="KW-0032">Aminotransferase</keyword>
<evidence type="ECO:0000313" key="14">
    <source>
        <dbReference type="Proteomes" id="UP000719766"/>
    </source>
</evidence>
<comment type="caution">
    <text evidence="13">The sequence shown here is derived from an EMBL/GenBank/DDBJ whole genome shotgun (WGS) entry which is preliminary data.</text>
</comment>
<reference evidence="13" key="1">
    <citation type="journal article" date="2020" name="New Phytol.">
        <title>Comparative genomics reveals dynamic genome evolution in host specialist ectomycorrhizal fungi.</title>
        <authorList>
            <person name="Lofgren L.A."/>
            <person name="Nguyen N.H."/>
            <person name="Vilgalys R."/>
            <person name="Ruytinx J."/>
            <person name="Liao H.L."/>
            <person name="Branco S."/>
            <person name="Kuo A."/>
            <person name="LaButti K."/>
            <person name="Lipzen A."/>
            <person name="Andreopoulos W."/>
            <person name="Pangilinan J."/>
            <person name="Riley R."/>
            <person name="Hundley H."/>
            <person name="Na H."/>
            <person name="Barry K."/>
            <person name="Grigoriev I.V."/>
            <person name="Stajich J.E."/>
            <person name="Kennedy P.G."/>
        </authorList>
    </citation>
    <scope>NUCLEOTIDE SEQUENCE</scope>
    <source>
        <strain evidence="13">S12</strain>
    </source>
</reference>
<evidence type="ECO:0000256" key="10">
    <source>
        <dbReference type="RuleBase" id="RU004516"/>
    </source>
</evidence>
<evidence type="ECO:0000256" key="5">
    <source>
        <dbReference type="ARBA" id="ARBA00022679"/>
    </source>
</evidence>
<proteinExistence type="inferred from homology"/>
<evidence type="ECO:0000256" key="11">
    <source>
        <dbReference type="RuleBase" id="RU004517"/>
    </source>
</evidence>
<evidence type="ECO:0000256" key="9">
    <source>
        <dbReference type="RuleBase" id="RU004106"/>
    </source>
</evidence>
<keyword evidence="6 10" id="KW-0663">Pyridoxal phosphate</keyword>
<comment type="similarity">
    <text evidence="2 9">Belongs to the class-IV pyridoxal-phosphate-dependent aminotransferase family.</text>
</comment>
<dbReference type="GO" id="GO:0009099">
    <property type="term" value="P:L-valine biosynthetic process"/>
    <property type="evidence" value="ECO:0007669"/>
    <property type="project" value="TreeGrafter"/>
</dbReference>
<keyword evidence="14" id="KW-1185">Reference proteome</keyword>
<dbReference type="NCBIfam" id="TIGR01123">
    <property type="entry name" value="ilvE_II"/>
    <property type="match status" value="1"/>
</dbReference>
<dbReference type="EMBL" id="JABBWE010000026">
    <property type="protein sequence ID" value="KAG1794368.1"/>
    <property type="molecule type" value="Genomic_DNA"/>
</dbReference>
<dbReference type="NCBIfam" id="NF009897">
    <property type="entry name" value="PRK13357.1"/>
    <property type="match status" value="1"/>
</dbReference>
<sequence>MSFSPLCPRLTLLHFVRLTQTRTVTCSSVHAGVIGNRHMSQGITRDSVRGKPVDIEPSRLTVTKTTSPKELPPSEGLIFGETFSDHMLRIPWTDATGWGAPSIVPFSTINLCPGTTMLHYAQSLFEGMKAYRHADDTVTLFRPEMNMKRMNTSAQRLLLPTFSSDSLIECIKALIAVDRRWIPKEPGHSLYIRPTLIATNSTLAIAPPKEALLFVIACPVGPYYPQGFKPVPLYGTTEYTRAAPGGIGAYKLAANYGPCIIAQKCAANWGYTQNLWLHGPEHWLTEAGMMNLFVVIKDSGGVTELITPPLDGMILPGVTRDSVLVLARNHVSGVKCLRGLPDAIKVSERPINMGEIIQSSKEGRLVELFGTGTAAIITPVERIGYNGGDIMIPTGEDGMGPVSRPLWTELVGIQTGAVKSDWNHVVSK</sequence>
<dbReference type="SUPFAM" id="SSF56752">
    <property type="entry name" value="D-aminoacid aminotransferase-like PLP-dependent enzymes"/>
    <property type="match status" value="1"/>
</dbReference>
<dbReference type="InterPro" id="IPR043132">
    <property type="entry name" value="BCAT-like_C"/>
</dbReference>
<evidence type="ECO:0000256" key="12">
    <source>
        <dbReference type="SAM" id="SignalP"/>
    </source>
</evidence>
<protein>
    <recommendedName>
        <fullName evidence="11">Branched-chain-amino-acid aminotransferase</fullName>
        <ecNumber evidence="11">2.6.1.42</ecNumber>
    </recommendedName>
</protein>
<feature type="modified residue" description="N6-(pyridoxal phosphate)lysine" evidence="8">
    <location>
        <position position="251"/>
    </location>
</feature>
<dbReference type="PROSITE" id="PS00770">
    <property type="entry name" value="AA_TRANSFER_CLASS_4"/>
    <property type="match status" value="1"/>
</dbReference>
<organism evidence="13 14">
    <name type="scientific">Suillus plorans</name>
    <dbReference type="NCBI Taxonomy" id="116603"/>
    <lineage>
        <taxon>Eukaryota</taxon>
        <taxon>Fungi</taxon>
        <taxon>Dikarya</taxon>
        <taxon>Basidiomycota</taxon>
        <taxon>Agaricomycotina</taxon>
        <taxon>Agaricomycetes</taxon>
        <taxon>Agaricomycetidae</taxon>
        <taxon>Boletales</taxon>
        <taxon>Suillineae</taxon>
        <taxon>Suillaceae</taxon>
        <taxon>Suillus</taxon>
    </lineage>
</organism>
<comment type="catalytic activity">
    <reaction evidence="11">
        <text>L-isoleucine + 2-oxoglutarate = (S)-3-methyl-2-oxopentanoate + L-glutamate</text>
        <dbReference type="Rhea" id="RHEA:24801"/>
        <dbReference type="ChEBI" id="CHEBI:16810"/>
        <dbReference type="ChEBI" id="CHEBI:29985"/>
        <dbReference type="ChEBI" id="CHEBI:35146"/>
        <dbReference type="ChEBI" id="CHEBI:58045"/>
        <dbReference type="EC" id="2.6.1.42"/>
    </reaction>
</comment>
<gene>
    <name evidence="13" type="ORF">HD556DRAFT_427645</name>
</gene>
<evidence type="ECO:0000256" key="4">
    <source>
        <dbReference type="ARBA" id="ARBA00022605"/>
    </source>
</evidence>
<dbReference type="PANTHER" id="PTHR11825:SF44">
    <property type="entry name" value="BRANCHED-CHAIN-AMINO-ACID AMINOTRANSFERASE"/>
    <property type="match status" value="1"/>
</dbReference>
<dbReference type="InterPro" id="IPR005786">
    <property type="entry name" value="B_amino_transII"/>
</dbReference>
<dbReference type="OrthoDB" id="1732691at2759"/>
<dbReference type="InterPro" id="IPR033939">
    <property type="entry name" value="BCAT_family"/>
</dbReference>
<comment type="catalytic activity">
    <reaction evidence="11">
        <text>L-valine + 2-oxoglutarate = 3-methyl-2-oxobutanoate + L-glutamate</text>
        <dbReference type="Rhea" id="RHEA:24813"/>
        <dbReference type="ChEBI" id="CHEBI:11851"/>
        <dbReference type="ChEBI" id="CHEBI:16810"/>
        <dbReference type="ChEBI" id="CHEBI:29985"/>
        <dbReference type="ChEBI" id="CHEBI:57762"/>
        <dbReference type="EC" id="2.6.1.42"/>
    </reaction>
</comment>
<feature type="chain" id="PRO_5040301498" description="Branched-chain-amino-acid aminotransferase" evidence="12">
    <location>
        <begin position="22"/>
        <end position="428"/>
    </location>
</feature>
<dbReference type="GeneID" id="64604336"/>
<evidence type="ECO:0000256" key="3">
    <source>
        <dbReference type="ARBA" id="ARBA00022576"/>
    </source>
</evidence>
<dbReference type="PANTHER" id="PTHR11825">
    <property type="entry name" value="SUBGROUP IIII AMINOTRANSFERASE"/>
    <property type="match status" value="1"/>
</dbReference>
<dbReference type="FunFam" id="3.30.470.10:FF:000002">
    <property type="entry name" value="Branched-chain-amino-acid aminotransferase"/>
    <property type="match status" value="1"/>
</dbReference>
<keyword evidence="7 11" id="KW-0100">Branched-chain amino acid biosynthesis</keyword>
<evidence type="ECO:0000313" key="13">
    <source>
        <dbReference type="EMBL" id="KAG1794368.1"/>
    </source>
</evidence>
<evidence type="ECO:0000256" key="8">
    <source>
        <dbReference type="PIRSR" id="PIRSR006468-1"/>
    </source>
</evidence>
<dbReference type="InterPro" id="IPR018300">
    <property type="entry name" value="Aminotrans_IV_CS"/>
</dbReference>
<dbReference type="Pfam" id="PF01063">
    <property type="entry name" value="Aminotran_4"/>
    <property type="match status" value="1"/>
</dbReference>
<dbReference type="Proteomes" id="UP000719766">
    <property type="component" value="Unassembled WGS sequence"/>
</dbReference>
<dbReference type="RefSeq" id="XP_041160535.1">
    <property type="nucleotide sequence ID" value="XM_041310572.1"/>
</dbReference>
<dbReference type="Gene3D" id="3.30.470.10">
    <property type="match status" value="1"/>
</dbReference>
<dbReference type="AlphaFoldDB" id="A0A9P7AST7"/>
<accession>A0A9P7AST7</accession>
<dbReference type="GO" id="GO:0004084">
    <property type="term" value="F:branched-chain-amino-acid transaminase activity"/>
    <property type="evidence" value="ECO:0007669"/>
    <property type="project" value="UniProtKB-EC"/>
</dbReference>
<keyword evidence="5 11" id="KW-0808">Transferase</keyword>
<name>A0A9P7AST7_9AGAM</name>
<evidence type="ECO:0000256" key="1">
    <source>
        <dbReference type="ARBA" id="ARBA00001933"/>
    </source>
</evidence>
<keyword evidence="12" id="KW-0732">Signal</keyword>
<dbReference type="GO" id="GO:0009098">
    <property type="term" value="P:L-leucine biosynthetic process"/>
    <property type="evidence" value="ECO:0007669"/>
    <property type="project" value="TreeGrafter"/>
</dbReference>
<evidence type="ECO:0000256" key="7">
    <source>
        <dbReference type="ARBA" id="ARBA00023304"/>
    </source>
</evidence>
<dbReference type="PIRSF" id="PIRSF006468">
    <property type="entry name" value="BCAT1"/>
    <property type="match status" value="1"/>
</dbReference>
<dbReference type="InterPro" id="IPR043131">
    <property type="entry name" value="BCAT-like_N"/>
</dbReference>